<gene>
    <name evidence="2" type="ORF">BDP55DRAFT_747417</name>
</gene>
<dbReference type="GeneID" id="85465100"/>
<feature type="compositionally biased region" description="Basic and acidic residues" evidence="1">
    <location>
        <begin position="25"/>
        <end position="34"/>
    </location>
</feature>
<dbReference type="EMBL" id="JAHMHR010000029">
    <property type="protein sequence ID" value="KAK1673763.1"/>
    <property type="molecule type" value="Genomic_DNA"/>
</dbReference>
<sequence>MVELPDEIGQQDAASSPRAMGAGWAKKEHERDPADQGQGYLVYNPAMPASNYNSPRPRVHLTRRAHSRRLITQQGHSSQNLAGLDEVQVIDYTCTVLHGPLRMLPRTRVNHARRPSMEHQIDMSIGRGVSSISNAAPNSLLLRYSTTEPAPHRVDSVKHQKSDVPYHSLHSTNSHLRLFITDVRSPMRVRRVNATMGRTTSHLIPPQ</sequence>
<name>A0AAJ0ETX6_9PEZI</name>
<comment type="caution">
    <text evidence="2">The sequence shown here is derived from an EMBL/GenBank/DDBJ whole genome shotgun (WGS) entry which is preliminary data.</text>
</comment>
<dbReference type="RefSeq" id="XP_060427766.1">
    <property type="nucleotide sequence ID" value="XM_060580574.1"/>
</dbReference>
<accession>A0AAJ0ETX6</accession>
<evidence type="ECO:0000313" key="3">
    <source>
        <dbReference type="Proteomes" id="UP001224890"/>
    </source>
</evidence>
<keyword evidence="3" id="KW-1185">Reference proteome</keyword>
<dbReference type="Proteomes" id="UP001224890">
    <property type="component" value="Unassembled WGS sequence"/>
</dbReference>
<feature type="region of interest" description="Disordered" evidence="1">
    <location>
        <begin position="1"/>
        <end position="38"/>
    </location>
</feature>
<proteinExistence type="predicted"/>
<reference evidence="2" key="1">
    <citation type="submission" date="2021-06" db="EMBL/GenBank/DDBJ databases">
        <title>Comparative genomics, transcriptomics and evolutionary studies reveal genomic signatures of adaptation to plant cell wall in hemibiotrophic fungi.</title>
        <authorList>
            <consortium name="DOE Joint Genome Institute"/>
            <person name="Baroncelli R."/>
            <person name="Diaz J.F."/>
            <person name="Benocci T."/>
            <person name="Peng M."/>
            <person name="Battaglia E."/>
            <person name="Haridas S."/>
            <person name="Andreopoulos W."/>
            <person name="Labutti K."/>
            <person name="Pangilinan J."/>
            <person name="Floch G.L."/>
            <person name="Makela M.R."/>
            <person name="Henrissat B."/>
            <person name="Grigoriev I.V."/>
            <person name="Crouch J.A."/>
            <person name="De Vries R.P."/>
            <person name="Sukno S.A."/>
            <person name="Thon M.R."/>
        </authorList>
    </citation>
    <scope>NUCLEOTIDE SEQUENCE</scope>
    <source>
        <strain evidence="2">CBS 193.32</strain>
    </source>
</reference>
<evidence type="ECO:0000256" key="1">
    <source>
        <dbReference type="SAM" id="MobiDB-lite"/>
    </source>
</evidence>
<organism evidence="2 3">
    <name type="scientific">Colletotrichum godetiae</name>
    <dbReference type="NCBI Taxonomy" id="1209918"/>
    <lineage>
        <taxon>Eukaryota</taxon>
        <taxon>Fungi</taxon>
        <taxon>Dikarya</taxon>
        <taxon>Ascomycota</taxon>
        <taxon>Pezizomycotina</taxon>
        <taxon>Sordariomycetes</taxon>
        <taxon>Hypocreomycetidae</taxon>
        <taxon>Glomerellales</taxon>
        <taxon>Glomerellaceae</taxon>
        <taxon>Colletotrichum</taxon>
        <taxon>Colletotrichum acutatum species complex</taxon>
    </lineage>
</organism>
<dbReference type="AlphaFoldDB" id="A0AAJ0ETX6"/>
<protein>
    <submittedName>
        <fullName evidence="2">Uncharacterized protein</fullName>
    </submittedName>
</protein>
<evidence type="ECO:0000313" key="2">
    <source>
        <dbReference type="EMBL" id="KAK1673763.1"/>
    </source>
</evidence>